<proteinExistence type="predicted"/>
<dbReference type="InParanoid" id="A0A167L4K3"/>
<gene>
    <name evidence="1" type="ORF">PHYBLDRAFT_172222</name>
</gene>
<dbReference type="VEuPathDB" id="FungiDB:PHYBLDRAFT_172222"/>
<protein>
    <submittedName>
        <fullName evidence="1">Uncharacterized protein</fullName>
    </submittedName>
</protein>
<keyword evidence="2" id="KW-1185">Reference proteome</keyword>
<evidence type="ECO:0000313" key="1">
    <source>
        <dbReference type="EMBL" id="OAD69585.1"/>
    </source>
</evidence>
<dbReference type="AlphaFoldDB" id="A0A167L4K3"/>
<accession>A0A167L4K3</accession>
<reference evidence="2" key="1">
    <citation type="submission" date="2015-06" db="EMBL/GenBank/DDBJ databases">
        <title>Expansion of signal transduction pathways in fungi by whole-genome duplication.</title>
        <authorList>
            <consortium name="DOE Joint Genome Institute"/>
            <person name="Corrochano L.M."/>
            <person name="Kuo A."/>
            <person name="Marcet-Houben M."/>
            <person name="Polaino S."/>
            <person name="Salamov A."/>
            <person name="Villalobos J.M."/>
            <person name="Alvarez M.I."/>
            <person name="Avalos J."/>
            <person name="Benito E.P."/>
            <person name="Benoit I."/>
            <person name="Burger G."/>
            <person name="Camino L.P."/>
            <person name="Canovas D."/>
            <person name="Cerda-Olmedo E."/>
            <person name="Cheng J.-F."/>
            <person name="Dominguez A."/>
            <person name="Elias M."/>
            <person name="Eslava A.P."/>
            <person name="Glaser F."/>
            <person name="Grimwood J."/>
            <person name="Gutierrez G."/>
            <person name="Heitman J."/>
            <person name="Henrissat B."/>
            <person name="Iturriaga E.A."/>
            <person name="Lang B.F."/>
            <person name="Lavin J.L."/>
            <person name="Lee S."/>
            <person name="Li W."/>
            <person name="Lindquist E."/>
            <person name="Lopez-Garcia S."/>
            <person name="Luque E.M."/>
            <person name="Marcos A.T."/>
            <person name="Martin J."/>
            <person name="McCluskey K."/>
            <person name="Medina H.R."/>
            <person name="Miralles-Duran A."/>
            <person name="Miyazaki A."/>
            <person name="Munoz-Torres E."/>
            <person name="Oguiza J.A."/>
            <person name="Ohm R."/>
            <person name="Olmedo M."/>
            <person name="Orejas M."/>
            <person name="Ortiz-Castellanos L."/>
            <person name="Pisabarro A.G."/>
            <person name="Rodriguez-Romero J."/>
            <person name="Ruiz-Herrera J."/>
            <person name="Ruiz-Vazquez R."/>
            <person name="Sanz C."/>
            <person name="Schackwitz W."/>
            <person name="Schmutz J."/>
            <person name="Shahriari M."/>
            <person name="Shelest E."/>
            <person name="Silva-Franco F."/>
            <person name="Soanes D."/>
            <person name="Syed K."/>
            <person name="Tagua V.G."/>
            <person name="Talbot N.J."/>
            <person name="Thon M."/>
            <person name="De vries R.P."/>
            <person name="Wiebenga A."/>
            <person name="Yadav J.S."/>
            <person name="Braun E.L."/>
            <person name="Baker S."/>
            <person name="Garre V."/>
            <person name="Horwitz B."/>
            <person name="Torres-Martinez S."/>
            <person name="Idnurm A."/>
            <person name="Herrera-Estrella A."/>
            <person name="Gabaldon T."/>
            <person name="Grigoriev I.V."/>
        </authorList>
    </citation>
    <scope>NUCLEOTIDE SEQUENCE [LARGE SCALE GENOMIC DNA]</scope>
    <source>
        <strain evidence="2">NRRL 1555(-)</strain>
    </source>
</reference>
<dbReference type="GeneID" id="28997663"/>
<evidence type="ECO:0000313" key="2">
    <source>
        <dbReference type="Proteomes" id="UP000077315"/>
    </source>
</evidence>
<dbReference type="EMBL" id="KV440991">
    <property type="protein sequence ID" value="OAD69585.1"/>
    <property type="molecule type" value="Genomic_DNA"/>
</dbReference>
<organism evidence="1 2">
    <name type="scientific">Phycomyces blakesleeanus (strain ATCC 8743b / DSM 1359 / FGSC 10004 / NBRC 33097 / NRRL 1555)</name>
    <dbReference type="NCBI Taxonomy" id="763407"/>
    <lineage>
        <taxon>Eukaryota</taxon>
        <taxon>Fungi</taxon>
        <taxon>Fungi incertae sedis</taxon>
        <taxon>Mucoromycota</taxon>
        <taxon>Mucoromycotina</taxon>
        <taxon>Mucoromycetes</taxon>
        <taxon>Mucorales</taxon>
        <taxon>Phycomycetaceae</taxon>
        <taxon>Phycomyces</taxon>
    </lineage>
</organism>
<dbReference type="Proteomes" id="UP000077315">
    <property type="component" value="Unassembled WGS sequence"/>
</dbReference>
<name>A0A167L4K3_PHYB8</name>
<dbReference type="RefSeq" id="XP_018287625.1">
    <property type="nucleotide sequence ID" value="XM_018436757.1"/>
</dbReference>
<sequence>MGPDYRNEALETSVLYTKYSIGNLIGCEMNLTNMLIYFNLSRVNEEEGYKVSKCWSWSQYSIKTLKSLIIDSYKIKNIEYEQACFILIAIIDIDTTYFTILTPVLTAKIA</sequence>